<protein>
    <recommendedName>
        <fullName evidence="2">RNA 2',3'-cyclic phosphodiesterase</fullName>
        <shortName evidence="2">RNA 2',3'-CPDase</shortName>
        <ecNumber evidence="2">3.1.4.58</ecNumber>
    </recommendedName>
</protein>
<dbReference type="RefSeq" id="WP_092637728.1">
    <property type="nucleotide sequence ID" value="NZ_FNID01000003.1"/>
</dbReference>
<name>A0A1G9V1G2_9FIRM</name>
<evidence type="ECO:0000256" key="2">
    <source>
        <dbReference type="HAMAP-Rule" id="MF_01940"/>
    </source>
</evidence>
<feature type="short sequence motif" description="HXTX 1" evidence="2">
    <location>
        <begin position="40"/>
        <end position="43"/>
    </location>
</feature>
<comment type="catalytic activity">
    <reaction evidence="2">
        <text>a 3'-end 2',3'-cyclophospho-ribonucleotide-RNA + H2O = a 3'-end 2'-phospho-ribonucleotide-RNA + H(+)</text>
        <dbReference type="Rhea" id="RHEA:11828"/>
        <dbReference type="Rhea" id="RHEA-COMP:10464"/>
        <dbReference type="Rhea" id="RHEA-COMP:17353"/>
        <dbReference type="ChEBI" id="CHEBI:15377"/>
        <dbReference type="ChEBI" id="CHEBI:15378"/>
        <dbReference type="ChEBI" id="CHEBI:83064"/>
        <dbReference type="ChEBI" id="CHEBI:173113"/>
        <dbReference type="EC" id="3.1.4.58"/>
    </reaction>
</comment>
<dbReference type="Gene3D" id="3.90.1140.10">
    <property type="entry name" value="Cyclic phosphodiesterase"/>
    <property type="match status" value="1"/>
</dbReference>
<dbReference type="OrthoDB" id="9789350at2"/>
<organism evidence="3 4">
    <name type="scientific">Acetanaerobacterium elongatum</name>
    <dbReference type="NCBI Taxonomy" id="258515"/>
    <lineage>
        <taxon>Bacteria</taxon>
        <taxon>Bacillati</taxon>
        <taxon>Bacillota</taxon>
        <taxon>Clostridia</taxon>
        <taxon>Eubacteriales</taxon>
        <taxon>Oscillospiraceae</taxon>
        <taxon>Acetanaerobacterium</taxon>
    </lineage>
</organism>
<evidence type="ECO:0000256" key="1">
    <source>
        <dbReference type="ARBA" id="ARBA00022801"/>
    </source>
</evidence>
<dbReference type="Proteomes" id="UP000199182">
    <property type="component" value="Unassembled WGS sequence"/>
</dbReference>
<dbReference type="EMBL" id="FNID01000003">
    <property type="protein sequence ID" value="SDM66064.1"/>
    <property type="molecule type" value="Genomic_DNA"/>
</dbReference>
<proteinExistence type="inferred from homology"/>
<gene>
    <name evidence="3" type="ORF">SAMN05192585_10325</name>
</gene>
<reference evidence="3 4" key="1">
    <citation type="submission" date="2016-10" db="EMBL/GenBank/DDBJ databases">
        <authorList>
            <person name="de Groot N.N."/>
        </authorList>
    </citation>
    <scope>NUCLEOTIDE SEQUENCE [LARGE SCALE GENOMIC DNA]</scope>
    <source>
        <strain evidence="3 4">CGMCC 1.5012</strain>
    </source>
</reference>
<dbReference type="STRING" id="258515.SAMN05192585_10325"/>
<dbReference type="AlphaFoldDB" id="A0A1G9V1G2"/>
<dbReference type="PANTHER" id="PTHR35561">
    <property type="entry name" value="RNA 2',3'-CYCLIC PHOSPHODIESTERASE"/>
    <property type="match status" value="1"/>
</dbReference>
<feature type="active site" description="Proton donor" evidence="2">
    <location>
        <position position="40"/>
    </location>
</feature>
<dbReference type="InterPro" id="IPR009097">
    <property type="entry name" value="Cyclic_Pdiesterase"/>
</dbReference>
<evidence type="ECO:0000313" key="4">
    <source>
        <dbReference type="Proteomes" id="UP000199182"/>
    </source>
</evidence>
<dbReference type="GO" id="GO:0008664">
    <property type="term" value="F:RNA 2',3'-cyclic 3'-phosphodiesterase activity"/>
    <property type="evidence" value="ECO:0007669"/>
    <property type="project" value="UniProtKB-EC"/>
</dbReference>
<keyword evidence="1 2" id="KW-0378">Hydrolase</keyword>
<evidence type="ECO:0000313" key="3">
    <source>
        <dbReference type="EMBL" id="SDM66064.1"/>
    </source>
</evidence>
<dbReference type="InterPro" id="IPR004175">
    <property type="entry name" value="RNA_CPDase"/>
</dbReference>
<dbReference type="PANTHER" id="PTHR35561:SF1">
    <property type="entry name" value="RNA 2',3'-CYCLIC PHOSPHODIESTERASE"/>
    <property type="match status" value="1"/>
</dbReference>
<accession>A0A1G9V1G2</accession>
<feature type="short sequence motif" description="HXTX 2" evidence="2">
    <location>
        <begin position="123"/>
        <end position="126"/>
    </location>
</feature>
<dbReference type="NCBIfam" id="TIGR02258">
    <property type="entry name" value="2_5_ligase"/>
    <property type="match status" value="1"/>
</dbReference>
<comment type="function">
    <text evidence="2">Hydrolyzes RNA 2',3'-cyclic phosphodiester to an RNA 2'-phosphomonoester.</text>
</comment>
<dbReference type="Pfam" id="PF13563">
    <property type="entry name" value="2_5_RNA_ligase2"/>
    <property type="match status" value="1"/>
</dbReference>
<dbReference type="SUPFAM" id="SSF55144">
    <property type="entry name" value="LigT-like"/>
    <property type="match status" value="1"/>
</dbReference>
<sequence>MRLFTAINFDDTVKDKLCEPMERLRETAVKGSFTCRENLHLTVVFIGEVGPHKLQDIKLAMDRVAEKPFDLRLSGVGSFKREGGDILWVGADKTEQLSSVYHQLCERLLQSGFAIETRAYKPHLTLARELVMPQGFNMEAFSRETEPLKVRVNSIDLMKSERIGGKLIYSKVYEKLL</sequence>
<dbReference type="GO" id="GO:0004113">
    <property type="term" value="F:2',3'-cyclic-nucleotide 3'-phosphodiesterase activity"/>
    <property type="evidence" value="ECO:0007669"/>
    <property type="project" value="InterPro"/>
</dbReference>
<dbReference type="GO" id="GO:0016874">
    <property type="term" value="F:ligase activity"/>
    <property type="evidence" value="ECO:0007669"/>
    <property type="project" value="UniProtKB-KW"/>
</dbReference>
<keyword evidence="3" id="KW-0436">Ligase</keyword>
<feature type="active site" description="Proton acceptor" evidence="2">
    <location>
        <position position="123"/>
    </location>
</feature>
<keyword evidence="4" id="KW-1185">Reference proteome</keyword>
<comment type="similarity">
    <text evidence="2">Belongs to the 2H phosphoesterase superfamily. ThpR family.</text>
</comment>
<dbReference type="HAMAP" id="MF_01940">
    <property type="entry name" value="RNA_CPDase"/>
    <property type="match status" value="1"/>
</dbReference>
<dbReference type="EC" id="3.1.4.58" evidence="2"/>